<accession>A0A0A2B5X0</accession>
<comment type="caution">
    <text evidence="1">The sequence shown here is derived from an EMBL/GenBank/DDBJ whole genome shotgun (WGS) entry which is preliminary data.</text>
</comment>
<sequence length="86" mass="9812">MTTIKNGFNTDFSLPHRFIFSLFFIKSNKFPFIKVLLGLPINSLFNIETIRLPVIEIFLNYEVNTGKPIVAVVMRAPAKIKKGRKG</sequence>
<organism evidence="1 2">
    <name type="scientific">Prochlorococcus marinus str. SB</name>
    <dbReference type="NCBI Taxonomy" id="59926"/>
    <lineage>
        <taxon>Bacteria</taxon>
        <taxon>Bacillati</taxon>
        <taxon>Cyanobacteriota</taxon>
        <taxon>Cyanophyceae</taxon>
        <taxon>Synechococcales</taxon>
        <taxon>Prochlorococcaceae</taxon>
        <taxon>Prochlorococcus</taxon>
    </lineage>
</organism>
<reference evidence="2" key="1">
    <citation type="journal article" date="2014" name="Sci. Data">
        <title>Genomes of diverse isolates of the marine cyanobacterium Prochlorococcus.</title>
        <authorList>
            <person name="Biller S."/>
            <person name="Berube P."/>
            <person name="Thompson J."/>
            <person name="Kelly L."/>
            <person name="Roggensack S."/>
            <person name="Awad L."/>
            <person name="Roache-Johnson K."/>
            <person name="Ding H."/>
            <person name="Giovannoni S.J."/>
            <person name="Moore L.R."/>
            <person name="Chisholm S.W."/>
        </authorList>
    </citation>
    <scope>NUCLEOTIDE SEQUENCE [LARGE SCALE GENOMIC DNA]</scope>
    <source>
        <strain evidence="2">SB</strain>
    </source>
</reference>
<name>A0A0A2B5X0_PROMR</name>
<dbReference type="AlphaFoldDB" id="A0A0A2B5X0"/>
<dbReference type="EMBL" id="JNAS01000001">
    <property type="protein sequence ID" value="KGG09488.1"/>
    <property type="molecule type" value="Genomic_DNA"/>
</dbReference>
<dbReference type="Proteomes" id="UP000030345">
    <property type="component" value="Unassembled WGS sequence"/>
</dbReference>
<evidence type="ECO:0000313" key="2">
    <source>
        <dbReference type="Proteomes" id="UP000030345"/>
    </source>
</evidence>
<protein>
    <submittedName>
        <fullName evidence="1">Uncharacterized protein</fullName>
    </submittedName>
</protein>
<evidence type="ECO:0000313" key="1">
    <source>
        <dbReference type="EMBL" id="KGG09488.1"/>
    </source>
</evidence>
<proteinExistence type="predicted"/>
<gene>
    <name evidence="1" type="ORF">EV02_0072</name>
</gene>
<dbReference type="RefSeq" id="WP_032518714.1">
    <property type="nucleotide sequence ID" value="NZ_CP138981.1"/>
</dbReference>